<dbReference type="SUPFAM" id="SSF53822">
    <property type="entry name" value="Periplasmic binding protein-like I"/>
    <property type="match status" value="1"/>
</dbReference>
<keyword evidence="3" id="KW-0804">Transcription</keyword>
<dbReference type="CDD" id="cd01392">
    <property type="entry name" value="HTH_LacI"/>
    <property type="match status" value="1"/>
</dbReference>
<dbReference type="PANTHER" id="PTHR30146">
    <property type="entry name" value="LACI-RELATED TRANSCRIPTIONAL REPRESSOR"/>
    <property type="match status" value="1"/>
</dbReference>
<dbReference type="InterPro" id="IPR010982">
    <property type="entry name" value="Lambda_DNA-bd_dom_sf"/>
</dbReference>
<dbReference type="Pfam" id="PF13377">
    <property type="entry name" value="Peripla_BP_3"/>
    <property type="match status" value="1"/>
</dbReference>
<dbReference type="Gene3D" id="1.10.260.40">
    <property type="entry name" value="lambda repressor-like DNA-binding domains"/>
    <property type="match status" value="1"/>
</dbReference>
<name>A0A1Q8ZVV5_9HYPH</name>
<dbReference type="AlphaFoldDB" id="A0A1Q8ZVV5"/>
<keyword evidence="2" id="KW-0238">DNA-binding</keyword>
<organism evidence="5 6">
    <name type="scientific">Rhizobium oryziradicis</name>
    <dbReference type="NCBI Taxonomy" id="1867956"/>
    <lineage>
        <taxon>Bacteria</taxon>
        <taxon>Pseudomonadati</taxon>
        <taxon>Pseudomonadota</taxon>
        <taxon>Alphaproteobacteria</taxon>
        <taxon>Hyphomicrobiales</taxon>
        <taxon>Rhizobiaceae</taxon>
        <taxon>Rhizobium/Agrobacterium group</taxon>
        <taxon>Rhizobium</taxon>
    </lineage>
</organism>
<reference evidence="5 6" key="1">
    <citation type="submission" date="2016-09" db="EMBL/GenBank/DDBJ databases">
        <title>Rhizobium oryziradicis sp. nov., isolated from the root of rice.</title>
        <authorList>
            <person name="Zhao J."/>
            <person name="Zhang X."/>
        </authorList>
    </citation>
    <scope>NUCLEOTIDE SEQUENCE [LARGE SCALE GENOMIC DNA]</scope>
    <source>
        <strain evidence="5 6">N19</strain>
    </source>
</reference>
<keyword evidence="6" id="KW-1185">Reference proteome</keyword>
<dbReference type="CDD" id="cd06267">
    <property type="entry name" value="PBP1_LacI_sugar_binding-like"/>
    <property type="match status" value="1"/>
</dbReference>
<keyword evidence="1" id="KW-0805">Transcription regulation</keyword>
<dbReference type="Pfam" id="PF00356">
    <property type="entry name" value="LacI"/>
    <property type="match status" value="1"/>
</dbReference>
<comment type="caution">
    <text evidence="5">The sequence shown here is derived from an EMBL/GenBank/DDBJ whole genome shotgun (WGS) entry which is preliminary data.</text>
</comment>
<gene>
    <name evidence="5" type="ORF">BJF95_03240</name>
</gene>
<proteinExistence type="predicted"/>
<dbReference type="STRING" id="1867956.BJF95_03240"/>
<dbReference type="SMART" id="SM00354">
    <property type="entry name" value="HTH_LACI"/>
    <property type="match status" value="1"/>
</dbReference>
<evidence type="ECO:0000313" key="5">
    <source>
        <dbReference type="EMBL" id="OLP46182.1"/>
    </source>
</evidence>
<evidence type="ECO:0000256" key="1">
    <source>
        <dbReference type="ARBA" id="ARBA00023015"/>
    </source>
</evidence>
<dbReference type="InterPro" id="IPR046335">
    <property type="entry name" value="LacI/GalR-like_sensor"/>
</dbReference>
<dbReference type="GO" id="GO:0000976">
    <property type="term" value="F:transcription cis-regulatory region binding"/>
    <property type="evidence" value="ECO:0007669"/>
    <property type="project" value="TreeGrafter"/>
</dbReference>
<dbReference type="RefSeq" id="WP_075638306.1">
    <property type="nucleotide sequence ID" value="NZ_MKIM01000022.1"/>
</dbReference>
<dbReference type="Gene3D" id="3.40.50.2300">
    <property type="match status" value="2"/>
</dbReference>
<dbReference type="OrthoDB" id="7946617at2"/>
<evidence type="ECO:0000259" key="4">
    <source>
        <dbReference type="PROSITE" id="PS50932"/>
    </source>
</evidence>
<dbReference type="GO" id="GO:0003700">
    <property type="term" value="F:DNA-binding transcription factor activity"/>
    <property type="evidence" value="ECO:0007669"/>
    <property type="project" value="TreeGrafter"/>
</dbReference>
<evidence type="ECO:0000256" key="3">
    <source>
        <dbReference type="ARBA" id="ARBA00023163"/>
    </source>
</evidence>
<feature type="domain" description="HTH lacI-type" evidence="4">
    <location>
        <begin position="16"/>
        <end position="69"/>
    </location>
</feature>
<protein>
    <recommendedName>
        <fullName evidence="4">HTH lacI-type domain-containing protein</fullName>
    </recommendedName>
</protein>
<dbReference type="Proteomes" id="UP000186894">
    <property type="component" value="Unassembled WGS sequence"/>
</dbReference>
<evidence type="ECO:0000256" key="2">
    <source>
        <dbReference type="ARBA" id="ARBA00023125"/>
    </source>
</evidence>
<accession>A0A1Q8ZVV5</accession>
<dbReference type="PANTHER" id="PTHR30146:SF109">
    <property type="entry name" value="HTH-TYPE TRANSCRIPTIONAL REGULATOR GALS"/>
    <property type="match status" value="1"/>
</dbReference>
<evidence type="ECO:0000313" key="6">
    <source>
        <dbReference type="Proteomes" id="UP000186894"/>
    </source>
</evidence>
<dbReference type="SUPFAM" id="SSF47413">
    <property type="entry name" value="lambda repressor-like DNA-binding domains"/>
    <property type="match status" value="1"/>
</dbReference>
<dbReference type="InterPro" id="IPR028082">
    <property type="entry name" value="Peripla_BP_I"/>
</dbReference>
<dbReference type="EMBL" id="MKIM01000022">
    <property type="protein sequence ID" value="OLP46182.1"/>
    <property type="molecule type" value="Genomic_DNA"/>
</dbReference>
<sequence length="346" mass="37671">MPKAESGLKPERQRKPTIHDVAHTADVAVGTVSRFLNGRPIRMSSQTRIETAIEELGFVKNVAAATIRKEASRMIGFLVSSYDELQITILAGLTARMQSRGRTVLPLTHDGSSETMVQALKFFEEHRIEALVASGDFTAMQGSPLLKGLDTHIILFNNDIPELACDRVLFNDAIGMQKAVDHLLGLGHTRIGLIAGRPDHSSGEGRLEGYMRAMRDGPGVDETLVVGHEWSRQTGYFAGMELLDGEDPPTAIVCASYLSALGLLDLVRERGIVVPRELSIISFGDCDTFGLVGPGIDALSMPAKRIVDHIDHLYVNRAKLRSPTRAFVDVELIIRGSSAPPIQRSG</sequence>
<dbReference type="InterPro" id="IPR000843">
    <property type="entry name" value="HTH_LacI"/>
</dbReference>
<dbReference type="PROSITE" id="PS50932">
    <property type="entry name" value="HTH_LACI_2"/>
    <property type="match status" value="1"/>
</dbReference>